<dbReference type="Gene3D" id="3.30.470.10">
    <property type="match status" value="1"/>
</dbReference>
<evidence type="ECO:0000256" key="6">
    <source>
        <dbReference type="ARBA" id="ARBA00023239"/>
    </source>
</evidence>
<keyword evidence="10" id="KW-0808">Transferase</keyword>
<dbReference type="InterPro" id="IPR050571">
    <property type="entry name" value="Class-IV_PLP-Dep_Aminotrnsfr"/>
</dbReference>
<keyword evidence="5" id="KW-0289">Folate biosynthesis</keyword>
<dbReference type="STRING" id="207559.Dde_0255"/>
<sequence>MIPVLDTDAWVEKLLSTRRSAEGKILAFYEHRMEAICRDPRLLLMPADDHLAHRGDGVFESMKFEGRRLYQLDAHLERMERSARGIYLTPPCTQSVLRDIVLQVARAADTPDGCIRILLGRGPGGFGIDPAECPVPSLYVVAYSLTPKPEEWYEKGVTAFRTSIPAKQGYLATIKNANYIPNVLMKLEARSRGCDIPVSFDENDFIAEGPTENLCLVDADGTLVVPEFTNALSGTTIMRVIDLVRDEMNVAFRKVREDELYRAAEVMVLGTTTECVSVVSFEGQPVGGGRPGPVARRFRELLRRDLAENGISF</sequence>
<dbReference type="Pfam" id="PF01063">
    <property type="entry name" value="Aminotran_4"/>
    <property type="match status" value="1"/>
</dbReference>
<organism evidence="10 11">
    <name type="scientific">Oleidesulfovibrio alaskensis (strain ATCC BAA-1058 / DSM 17464 / G20)</name>
    <name type="common">Desulfovibrio alaskensis</name>
    <dbReference type="NCBI Taxonomy" id="207559"/>
    <lineage>
        <taxon>Bacteria</taxon>
        <taxon>Pseudomonadati</taxon>
        <taxon>Thermodesulfobacteriota</taxon>
        <taxon>Desulfovibrionia</taxon>
        <taxon>Desulfovibrionales</taxon>
        <taxon>Desulfovibrionaceae</taxon>
        <taxon>Oleidesulfovibrio</taxon>
    </lineage>
</organism>
<reference evidence="10 11" key="1">
    <citation type="journal article" date="2011" name="J. Bacteriol.">
        <title>Complete genome sequence and updated annotation of Desulfovibrio alaskensis G20.</title>
        <authorList>
            <person name="Hauser L.J."/>
            <person name="Land M.L."/>
            <person name="Brown S.D."/>
            <person name="Larimer F."/>
            <person name="Keller K.L."/>
            <person name="Rapp-Giles B.J."/>
            <person name="Price M.N."/>
            <person name="Lin M."/>
            <person name="Bruce D.C."/>
            <person name="Detter J.C."/>
            <person name="Tapia R."/>
            <person name="Han C.S."/>
            <person name="Goodwin L.A."/>
            <person name="Cheng J.F."/>
            <person name="Pitluck S."/>
            <person name="Copeland A."/>
            <person name="Lucas S."/>
            <person name="Nolan M."/>
            <person name="Lapidus A.L."/>
            <person name="Palumbo A.V."/>
            <person name="Wall J.D."/>
        </authorList>
    </citation>
    <scope>NUCLEOTIDE SEQUENCE [LARGE SCALE GENOMIC DNA]</scope>
    <source>
        <strain evidence="11">ATCC BAA 1058 / DSM 17464 / G20</strain>
    </source>
</reference>
<dbReference type="AlphaFoldDB" id="Q316U0"/>
<dbReference type="InterPro" id="IPR043132">
    <property type="entry name" value="BCAT-like_C"/>
</dbReference>
<dbReference type="CDD" id="cd01559">
    <property type="entry name" value="ADCL_like"/>
    <property type="match status" value="1"/>
</dbReference>
<dbReference type="HOGENOM" id="CLU_020844_0_0_7"/>
<protein>
    <recommendedName>
        <fullName evidence="8">aminodeoxychorismate lyase</fullName>
        <ecNumber evidence="8">4.1.3.38</ecNumber>
    </recommendedName>
</protein>
<dbReference type="FunFam" id="3.20.10.10:FF:000002">
    <property type="entry name" value="D-alanine aminotransferase"/>
    <property type="match status" value="1"/>
</dbReference>
<evidence type="ECO:0000313" key="11">
    <source>
        <dbReference type="Proteomes" id="UP000002710"/>
    </source>
</evidence>
<dbReference type="EC" id="4.1.3.38" evidence="8"/>
<evidence type="ECO:0000256" key="4">
    <source>
        <dbReference type="ARBA" id="ARBA00022898"/>
    </source>
</evidence>
<proteinExistence type="inferred from homology"/>
<dbReference type="eggNOG" id="COG0115">
    <property type="taxonomic scope" value="Bacteria"/>
</dbReference>
<keyword evidence="10" id="KW-0032">Aminotransferase</keyword>
<evidence type="ECO:0000256" key="5">
    <source>
        <dbReference type="ARBA" id="ARBA00022909"/>
    </source>
</evidence>
<comment type="similarity">
    <text evidence="2">Belongs to the class-IV pyridoxal-phosphate-dependent aminotransferase family.</text>
</comment>
<dbReference type="GO" id="GO:0046656">
    <property type="term" value="P:folic acid biosynthetic process"/>
    <property type="evidence" value="ECO:0007669"/>
    <property type="project" value="UniProtKB-KW"/>
</dbReference>
<dbReference type="GO" id="GO:0008696">
    <property type="term" value="F:4-amino-4-deoxychorismate lyase activity"/>
    <property type="evidence" value="ECO:0007669"/>
    <property type="project" value="UniProtKB-EC"/>
</dbReference>
<accession>Q316U0</accession>
<dbReference type="PANTHER" id="PTHR42743:SF22">
    <property type="entry name" value="D-AMINO-ACID TRANSAMINASE, CHLOROPLASTIC"/>
    <property type="match status" value="1"/>
</dbReference>
<gene>
    <name evidence="10" type="ordered locus">Dde_0255</name>
</gene>
<dbReference type="PANTHER" id="PTHR42743">
    <property type="entry name" value="AMINO-ACID AMINOTRANSFERASE"/>
    <property type="match status" value="1"/>
</dbReference>
<evidence type="ECO:0000313" key="10">
    <source>
        <dbReference type="EMBL" id="ABB37056.1"/>
    </source>
</evidence>
<evidence type="ECO:0000256" key="9">
    <source>
        <dbReference type="ARBA" id="ARBA00049529"/>
    </source>
</evidence>
<dbReference type="GO" id="GO:0030170">
    <property type="term" value="F:pyridoxal phosphate binding"/>
    <property type="evidence" value="ECO:0007669"/>
    <property type="project" value="InterPro"/>
</dbReference>
<dbReference type="GO" id="GO:0008652">
    <property type="term" value="P:amino acid biosynthetic process"/>
    <property type="evidence" value="ECO:0007669"/>
    <property type="project" value="UniProtKB-ARBA"/>
</dbReference>
<evidence type="ECO:0000256" key="3">
    <source>
        <dbReference type="ARBA" id="ARBA00011738"/>
    </source>
</evidence>
<dbReference type="SUPFAM" id="SSF56752">
    <property type="entry name" value="D-aminoacid aminotransferase-like PLP-dependent enzymes"/>
    <property type="match status" value="1"/>
</dbReference>
<evidence type="ECO:0000256" key="8">
    <source>
        <dbReference type="ARBA" id="ARBA00035676"/>
    </source>
</evidence>
<evidence type="ECO:0000256" key="1">
    <source>
        <dbReference type="ARBA" id="ARBA00001933"/>
    </source>
</evidence>
<dbReference type="Proteomes" id="UP000002710">
    <property type="component" value="Chromosome"/>
</dbReference>
<keyword evidence="4" id="KW-0663">Pyridoxal phosphate</keyword>
<keyword evidence="11" id="KW-1185">Reference proteome</keyword>
<dbReference type="InterPro" id="IPR017824">
    <property type="entry name" value="Aminodeoxychorismate_lyase_IV"/>
</dbReference>
<dbReference type="InterPro" id="IPR036038">
    <property type="entry name" value="Aminotransferase-like"/>
</dbReference>
<dbReference type="KEGG" id="dde:Dde_0255"/>
<comment type="cofactor">
    <cofactor evidence="1">
        <name>pyridoxal 5'-phosphate</name>
        <dbReference type="ChEBI" id="CHEBI:597326"/>
    </cofactor>
</comment>
<dbReference type="InterPro" id="IPR043131">
    <property type="entry name" value="BCAT-like_N"/>
</dbReference>
<name>Q316U0_OLEA2</name>
<evidence type="ECO:0000256" key="7">
    <source>
        <dbReference type="ARBA" id="ARBA00035633"/>
    </source>
</evidence>
<comment type="catalytic activity">
    <reaction evidence="9">
        <text>4-amino-4-deoxychorismate = 4-aminobenzoate + pyruvate + H(+)</text>
        <dbReference type="Rhea" id="RHEA:16201"/>
        <dbReference type="ChEBI" id="CHEBI:15361"/>
        <dbReference type="ChEBI" id="CHEBI:15378"/>
        <dbReference type="ChEBI" id="CHEBI:17836"/>
        <dbReference type="ChEBI" id="CHEBI:58406"/>
        <dbReference type="EC" id="4.1.3.38"/>
    </reaction>
</comment>
<comment type="pathway">
    <text evidence="7">Cofactor biosynthesis; tetrahydrofolate biosynthesis; 4-aminobenzoate from chorismate: step 2/2.</text>
</comment>
<dbReference type="Gene3D" id="3.20.10.10">
    <property type="entry name" value="D-amino Acid Aminotransferase, subunit A, domain 2"/>
    <property type="match status" value="1"/>
</dbReference>
<keyword evidence="6" id="KW-0456">Lyase</keyword>
<dbReference type="EMBL" id="CP000112">
    <property type="protein sequence ID" value="ABB37056.1"/>
    <property type="molecule type" value="Genomic_DNA"/>
</dbReference>
<dbReference type="InterPro" id="IPR001544">
    <property type="entry name" value="Aminotrans_IV"/>
</dbReference>
<evidence type="ECO:0000256" key="2">
    <source>
        <dbReference type="ARBA" id="ARBA00009320"/>
    </source>
</evidence>
<dbReference type="GO" id="GO:0008483">
    <property type="term" value="F:transaminase activity"/>
    <property type="evidence" value="ECO:0007669"/>
    <property type="project" value="UniProtKB-KW"/>
</dbReference>
<comment type="subunit">
    <text evidence="3">Homodimer.</text>
</comment>
<dbReference type="RefSeq" id="WP_011366404.1">
    <property type="nucleotide sequence ID" value="NC_007519.1"/>
</dbReference>